<dbReference type="InterPro" id="IPR040354">
    <property type="entry name" value="TCTN1-3"/>
</dbReference>
<protein>
    <submittedName>
        <fullName evidence="1">Tctn-1</fullName>
    </submittedName>
</protein>
<proteinExistence type="predicted"/>
<dbReference type="AlphaFoldDB" id="A0A2A6CC48"/>
<name>A0A2A6CC48_PRIPA</name>
<dbReference type="OrthoDB" id="2104337at2759"/>
<keyword evidence="2" id="KW-1185">Reference proteome</keyword>
<reference evidence="2" key="1">
    <citation type="journal article" date="2008" name="Nat. Genet.">
        <title>The Pristionchus pacificus genome provides a unique perspective on nematode lifestyle and parasitism.</title>
        <authorList>
            <person name="Dieterich C."/>
            <person name="Clifton S.W."/>
            <person name="Schuster L.N."/>
            <person name="Chinwalla A."/>
            <person name="Delehaunty K."/>
            <person name="Dinkelacker I."/>
            <person name="Fulton L."/>
            <person name="Fulton R."/>
            <person name="Godfrey J."/>
            <person name="Minx P."/>
            <person name="Mitreva M."/>
            <person name="Roeseler W."/>
            <person name="Tian H."/>
            <person name="Witte H."/>
            <person name="Yang S.P."/>
            <person name="Wilson R.K."/>
            <person name="Sommer R.J."/>
        </authorList>
    </citation>
    <scope>NUCLEOTIDE SEQUENCE [LARGE SCALE GENOMIC DNA]</scope>
    <source>
        <strain evidence="2">PS312</strain>
    </source>
</reference>
<organism evidence="1 2">
    <name type="scientific">Pristionchus pacificus</name>
    <name type="common">Parasitic nematode worm</name>
    <dbReference type="NCBI Taxonomy" id="54126"/>
    <lineage>
        <taxon>Eukaryota</taxon>
        <taxon>Metazoa</taxon>
        <taxon>Ecdysozoa</taxon>
        <taxon>Nematoda</taxon>
        <taxon>Chromadorea</taxon>
        <taxon>Rhabditida</taxon>
        <taxon>Rhabditina</taxon>
        <taxon>Diplogasteromorpha</taxon>
        <taxon>Diplogasteroidea</taxon>
        <taxon>Neodiplogasteridae</taxon>
        <taxon>Pristionchus</taxon>
    </lineage>
</organism>
<accession>A0A8R1YPZ6</accession>
<dbReference type="EnsemblMetazoa" id="PPA33337.1">
    <property type="protein sequence ID" value="PPA33337.1"/>
    <property type="gene ID" value="WBGene00206197"/>
</dbReference>
<evidence type="ECO:0000313" key="1">
    <source>
        <dbReference type="EnsemblMetazoa" id="PPA33337.1"/>
    </source>
</evidence>
<evidence type="ECO:0000313" key="2">
    <source>
        <dbReference type="Proteomes" id="UP000005239"/>
    </source>
</evidence>
<reference evidence="1" key="2">
    <citation type="submission" date="2022-06" db="UniProtKB">
        <authorList>
            <consortium name="EnsemblMetazoa"/>
        </authorList>
    </citation>
    <scope>IDENTIFICATION</scope>
    <source>
        <strain evidence="1">PS312</strain>
    </source>
</reference>
<dbReference type="Proteomes" id="UP000005239">
    <property type="component" value="Unassembled WGS sequence"/>
</dbReference>
<accession>A0A2A6CC48</accession>
<dbReference type="PANTHER" id="PTHR14611">
    <property type="entry name" value="TECTONIC FAMILY MEMBER"/>
    <property type="match status" value="1"/>
</dbReference>
<dbReference type="PANTHER" id="PTHR14611:SF2">
    <property type="entry name" value="TECTONIC"/>
    <property type="match status" value="1"/>
</dbReference>
<sequence>MSSSPLSLLFIFILDFSLESDEICYPSVFLHSKNSVPSTAPLCLVVKNDRSISEFSPPIPIQNGDQWDNFVRENNLVIDKENEQVFVSHNLIYRVSSSGQIYPWQLPYSIQSEKCHASTGVELNVPLIIDCQPMTELTQESCLKNPLSAIALAADDFILEGMNTSVSVNASTFDLYPPVWRDGNCINFVLKARIIIFLNKKESEIEAARVDRLIYGSISSANFSRTIPEVEIRYEQSIRRKGDSEESGFEEGDFVLLGDSQSIWRIPLGVECIDRSIVRFEQDFVSSCIIAFSLCSDAQNGVNSLLSSLPSSIFDSPFIDNTTKSIPFVSPRQQTIVTSNPTSNFSPLFQTPLDAGCTFPSGVSIVITHSLSGPVQYPKRVITSALISHQLSRIPSIPSNSTVAFIFSLKFIDVTPDPTHTFSSPPRIDLRLPNDFFYPFLFNSAFRSSTVYSSLIILFKMLCFK</sequence>
<gene>
    <name evidence="1" type="primary">WBGene00206197</name>
</gene>